<gene>
    <name evidence="3" type="ORF">F8144_30140</name>
</gene>
<reference evidence="3 4" key="1">
    <citation type="submission" date="2019-09" db="EMBL/GenBank/DDBJ databases">
        <title>Isolation and identification of active actinomycetes.</title>
        <authorList>
            <person name="Yu Z."/>
            <person name="Han C."/>
            <person name="Yu B."/>
        </authorList>
    </citation>
    <scope>NUCLEOTIDE SEQUENCE [LARGE SCALE GENOMIC DNA]</scope>
    <source>
        <strain evidence="3 4">NEAU-H2</strain>
    </source>
</reference>
<evidence type="ECO:0000256" key="2">
    <source>
        <dbReference type="SAM" id="MobiDB-lite"/>
    </source>
</evidence>
<comment type="caution">
    <text evidence="3">The sequence shown here is derived from an EMBL/GenBank/DDBJ whole genome shotgun (WGS) entry which is preliminary data.</text>
</comment>
<accession>A0A7J5D9D1</accession>
<evidence type="ECO:0000313" key="3">
    <source>
        <dbReference type="EMBL" id="KAB1982858.1"/>
    </source>
</evidence>
<evidence type="ECO:0000313" key="4">
    <source>
        <dbReference type="Proteomes" id="UP000442990"/>
    </source>
</evidence>
<name>A0A7J5D9D1_9ACTN</name>
<keyword evidence="1" id="KW-0175">Coiled coil</keyword>
<protein>
    <submittedName>
        <fullName evidence="3">Uncharacterized protein</fullName>
    </submittedName>
</protein>
<dbReference type="Proteomes" id="UP000442990">
    <property type="component" value="Unassembled WGS sequence"/>
</dbReference>
<dbReference type="EMBL" id="WBKG01000030">
    <property type="protein sequence ID" value="KAB1982858.1"/>
    <property type="molecule type" value="Genomic_DNA"/>
</dbReference>
<organism evidence="3 4">
    <name type="scientific">Streptomyces triticiradicis</name>
    <dbReference type="NCBI Taxonomy" id="2651189"/>
    <lineage>
        <taxon>Bacteria</taxon>
        <taxon>Bacillati</taxon>
        <taxon>Actinomycetota</taxon>
        <taxon>Actinomycetes</taxon>
        <taxon>Kitasatosporales</taxon>
        <taxon>Streptomycetaceae</taxon>
        <taxon>Streptomyces</taxon>
    </lineage>
</organism>
<keyword evidence="4" id="KW-1185">Reference proteome</keyword>
<dbReference type="RefSeq" id="WP_151472619.1">
    <property type="nucleotide sequence ID" value="NZ_WBKG01000030.1"/>
</dbReference>
<feature type="coiled-coil region" evidence="1">
    <location>
        <begin position="65"/>
        <end position="92"/>
    </location>
</feature>
<proteinExistence type="predicted"/>
<evidence type="ECO:0000256" key="1">
    <source>
        <dbReference type="SAM" id="Coils"/>
    </source>
</evidence>
<dbReference type="AlphaFoldDB" id="A0A7J5D9D1"/>
<feature type="region of interest" description="Disordered" evidence="2">
    <location>
        <begin position="23"/>
        <end position="49"/>
    </location>
</feature>
<sequence>MINRSSRIFLGAKYLDRHRQTIALATSGPGQRRTPGRPSALGSCPLVSPSTSPVVGRAAQLAKLRRRHCEEVQALRQAIEVAQSENLELRRRLGPWHTARPEPS</sequence>